<feature type="region of interest" description="Disordered" evidence="1">
    <location>
        <begin position="415"/>
        <end position="536"/>
    </location>
</feature>
<reference evidence="2" key="1">
    <citation type="submission" date="2022-11" db="EMBL/GenBank/DDBJ databases">
        <title>Genome Sequence of Cubamyces cubensis.</title>
        <authorList>
            <person name="Buettner E."/>
        </authorList>
    </citation>
    <scope>NUCLEOTIDE SEQUENCE</scope>
    <source>
        <strain evidence="2">MPL-01</strain>
    </source>
</reference>
<feature type="compositionally biased region" description="Low complexity" evidence="1">
    <location>
        <begin position="33"/>
        <end position="56"/>
    </location>
</feature>
<proteinExistence type="predicted"/>
<comment type="caution">
    <text evidence="2">The sequence shown here is derived from an EMBL/GenBank/DDBJ whole genome shotgun (WGS) entry which is preliminary data.</text>
</comment>
<keyword evidence="3" id="KW-1185">Reference proteome</keyword>
<evidence type="ECO:0000313" key="3">
    <source>
        <dbReference type="Proteomes" id="UP001215151"/>
    </source>
</evidence>
<feature type="compositionally biased region" description="Acidic residues" evidence="1">
    <location>
        <begin position="433"/>
        <end position="446"/>
    </location>
</feature>
<evidence type="ECO:0000313" key="2">
    <source>
        <dbReference type="EMBL" id="KAJ8455914.1"/>
    </source>
</evidence>
<sequence>MHPPVLPPPQPPRHDTCHQPGASSSSPSPPHATSPNPADHDSSAPITTSPIPTTPAVTMTYGPSTRIVAHPLVPSKRPLAPKLPAAQRAAMTAASRSKREALAQDLESWYEGVKDFASQLAEKYNQKPDHYLQLMFSGGAKRHKERKVNAYNAWSSAIAKEINDDAEPGEAQRLVNMQHDRIDEYHALSKEEKSKYIKQFEEERESRKFGTRLTQRGRANDMTHVCQEIEKMIYGLKNRAGVDGFFCLVRNNTEFQSKPYWYFTDERLERYLRGRIRGWDCVNIAAQAEAFCIAGCDFTTIYKTSKDKAEYLKSEIRDKIRTMLCAITGNPNAVMNYTNHEQEIVLRYGVELVGWTHSQFTNPSAISTSLPPLRSLLAALESGVCHFRRIPPTELAARQQAYDLKVMTGVVALRKQRSDAGKPRKKRKRVDAESDEEGEGDTEGADDGQGGCDGQGADVGEGHGNSRQGGSSGDGPATVQTPVVMTGSATTEAPPKKRGRPGKQPASQENEGEPRPPQKRGRARKQAAPADGQSAA</sequence>
<feature type="compositionally biased region" description="Pro residues" evidence="1">
    <location>
        <begin position="1"/>
        <end position="11"/>
    </location>
</feature>
<gene>
    <name evidence="2" type="ORF">ONZ51_g12300</name>
</gene>
<protein>
    <submittedName>
        <fullName evidence="2">Uncharacterized protein</fullName>
    </submittedName>
</protein>
<dbReference type="CDD" id="cd00084">
    <property type="entry name" value="HMG-box_SF"/>
    <property type="match status" value="1"/>
</dbReference>
<name>A0AAD7X4Q6_9APHY</name>
<dbReference type="Proteomes" id="UP001215151">
    <property type="component" value="Unassembled WGS sequence"/>
</dbReference>
<accession>A0AAD7X4Q6</accession>
<evidence type="ECO:0000256" key="1">
    <source>
        <dbReference type="SAM" id="MobiDB-lite"/>
    </source>
</evidence>
<dbReference type="AlphaFoldDB" id="A0AAD7X4Q6"/>
<feature type="compositionally biased region" description="Polar residues" evidence="1">
    <location>
        <begin position="478"/>
        <end position="491"/>
    </location>
</feature>
<organism evidence="2 3">
    <name type="scientific">Trametes cubensis</name>
    <dbReference type="NCBI Taxonomy" id="1111947"/>
    <lineage>
        <taxon>Eukaryota</taxon>
        <taxon>Fungi</taxon>
        <taxon>Dikarya</taxon>
        <taxon>Basidiomycota</taxon>
        <taxon>Agaricomycotina</taxon>
        <taxon>Agaricomycetes</taxon>
        <taxon>Polyporales</taxon>
        <taxon>Polyporaceae</taxon>
        <taxon>Trametes</taxon>
    </lineage>
</organism>
<feature type="compositionally biased region" description="Gly residues" evidence="1">
    <location>
        <begin position="447"/>
        <end position="463"/>
    </location>
</feature>
<feature type="region of interest" description="Disordered" evidence="1">
    <location>
        <begin position="1"/>
        <end position="59"/>
    </location>
</feature>
<dbReference type="EMBL" id="JAPEVG010000727">
    <property type="protein sequence ID" value="KAJ8455914.1"/>
    <property type="molecule type" value="Genomic_DNA"/>
</dbReference>